<name>U3RCS2_9REOV</name>
<comment type="subcellular location">
    <subcellularLocation>
        <location evidence="1">Virion</location>
    </subcellularLocation>
</comment>
<dbReference type="GeneID" id="17165465"/>
<evidence type="ECO:0000256" key="2">
    <source>
        <dbReference type="ARBA" id="ARBA00008722"/>
    </source>
</evidence>
<dbReference type="GO" id="GO:0005198">
    <property type="term" value="F:structural molecule activity"/>
    <property type="evidence" value="ECO:0007669"/>
    <property type="project" value="InterPro"/>
</dbReference>
<protein>
    <recommendedName>
        <fullName evidence="3">Outer capsid protein VP2</fullName>
    </recommendedName>
</protein>
<keyword evidence="5" id="KW-0946">Virion</keyword>
<keyword evidence="6" id="KW-1153">Inner capsid protein</keyword>
<evidence type="ECO:0000313" key="7">
    <source>
        <dbReference type="EMBL" id="AGX00988.1"/>
    </source>
</evidence>
<evidence type="ECO:0000256" key="6">
    <source>
        <dbReference type="ARBA" id="ARBA00022996"/>
    </source>
</evidence>
<evidence type="ECO:0000256" key="4">
    <source>
        <dbReference type="ARBA" id="ARBA00022561"/>
    </source>
</evidence>
<evidence type="ECO:0000256" key="1">
    <source>
        <dbReference type="ARBA" id="ARBA00004328"/>
    </source>
</evidence>
<dbReference type="KEGG" id="vg:17165465"/>
<keyword evidence="8" id="KW-1185">Reference proteome</keyword>
<dbReference type="Proteomes" id="UP000103080">
    <property type="component" value="Genome"/>
</dbReference>
<dbReference type="InterPro" id="IPR001742">
    <property type="entry name" value="Capsid_VP2_Orbivir"/>
</dbReference>
<evidence type="ECO:0000256" key="5">
    <source>
        <dbReference type="ARBA" id="ARBA00022844"/>
    </source>
</evidence>
<evidence type="ECO:0000256" key="3">
    <source>
        <dbReference type="ARBA" id="ARBA00015347"/>
    </source>
</evidence>
<accession>U3RCS2</accession>
<dbReference type="GO" id="GO:0039625">
    <property type="term" value="C:viral inner capsid"/>
    <property type="evidence" value="ECO:0007669"/>
    <property type="project" value="UniProtKB-KW"/>
</dbReference>
<dbReference type="Pfam" id="PF00898">
    <property type="entry name" value="Orbi_VP2"/>
    <property type="match status" value="2"/>
</dbReference>
<organism evidence="7 8">
    <name type="scientific">Wallal virus</name>
    <dbReference type="NCBI Taxonomy" id="40061"/>
    <lineage>
        <taxon>Viruses</taxon>
        <taxon>Riboviria</taxon>
        <taxon>Orthornavirae</taxon>
        <taxon>Duplornaviricota</taxon>
        <taxon>Resentoviricetes</taxon>
        <taxon>Reovirales</taxon>
        <taxon>Sedoreoviridae</taxon>
        <taxon>Orbivirus</taxon>
        <taxon>Orbivirus betamitchellense</taxon>
    </lineage>
</organism>
<dbReference type="OrthoDB" id="30535at10239"/>
<reference evidence="7 8" key="1">
    <citation type="journal article" date="2014" name="Virology">
        <title>Enhanced arbovirus surveillance with deep sequencing: Identification of novel rhabdoviruses and bunyaviruses in Australian mosquitoes.</title>
        <authorList>
            <person name="Coffey L.L."/>
            <person name="Page B.L."/>
            <person name="Greninger A.L."/>
            <person name="Herring B.L."/>
            <person name="Russell R.C."/>
            <person name="Doggett S.L."/>
            <person name="Haniotis J."/>
            <person name="Wang C."/>
            <person name="Deng X."/>
            <person name="Delwart E.L."/>
        </authorList>
    </citation>
    <scope>NUCLEOTIDE SEQUENCE [LARGE SCALE GENOMIC DNA]</scope>
    <source>
        <strain evidence="7">927</strain>
    </source>
</reference>
<proteinExistence type="inferred from homology"/>
<comment type="similarity">
    <text evidence="2">Belongs to the orbivirus VP2 family.</text>
</comment>
<keyword evidence="4" id="KW-0167">Capsid protein</keyword>
<dbReference type="RefSeq" id="YP_008658417.1">
    <property type="nucleotide sequence ID" value="NC_022554.1"/>
</dbReference>
<dbReference type="EMBL" id="KF234260">
    <property type="protein sequence ID" value="AGX00988.1"/>
    <property type="molecule type" value="Genomic_RNA"/>
</dbReference>
<sequence>MASEMTIAVTKSMKKDEHRVYQYYDAVIETGYRAELDEDWKNRKEKKVWKLDGEVSRKSLYVGREDREFDEIWDLKPTDETVLISAEHLKHAMVAYRERELEQAVPRIYQTMVNESIENQIVSPGGTDLAGRITVDTLLGRVHLWGSMAESMCFDRKGIEVWEACNHEMSNLVDQLYLMGLFHVRHNPYYYVPWEEFIFIEKSKNIDDEKVTSIVGQYDKNRKLQDVYEKYKLTPRFKQTSEKMFGLKASWDVENAHNTHLTRFWDQPKVHLVKKEVCDQLVDALRKVADDLKVNFEMSDTPGICERFSRILSETFQLDIYAGSAYKQIHRRKKFAANLVRAADQMCGTKLNPNTREKCLQGVYQVASALLGPIYTKMKSEMGYDVNSMLKSYNEGKNKEKLFRILKNNQKMTLLQRKNVYVDFPMGRHQGLTWINTYQHKSVKINMEEGVPYTYCDEEDENLMCTSFNDEYYYLYMDALLEREEWDDQIDDVGSLLNEEGNILHYDIASDFYITESGELHLADYYRKRIIFNLVRGHEFECIDTYSEGYNIAHKGSKRLDNDQIFFGIDGLFKMGMCRFDSTSLGEGKTLARPKFEDIAGGIMAQCAEYMSGKDWFISRFCKRMECREKSEELAWCNSFTTPRFMIWEYAIFLYTIFKNYAPVIVRKMRTRKFESVYPDIDTEEIPEIIFEIRHISQIPIMLIDVLCENRERLRNEHECVRILLEIQSVKMERRHLILKKVFPSLVNYLREPTPSGMLMINFLPLLLTFGLAVTSKCSKRVVPITYCDEAKMRILPITITDYEGSGNFLNWVVYLTKFYGIKQHETMTVSDELKMIHPWIINYYLRVDFLDKPENVIELSTKRQLVEMWLGQRCGGVSEGLIFIRSSHFPSRGFVAISINDGLVPTNLRFKRVRERFSGSEDTMVGVVCVEVLDDAVRVFAEGKVEARILKRIFWGVQHDVIIIKSKGRVFGNELMVTKLMNI</sequence>
<evidence type="ECO:0000313" key="8">
    <source>
        <dbReference type="Proteomes" id="UP000103080"/>
    </source>
</evidence>